<dbReference type="RefSeq" id="WP_012176413.1">
    <property type="nucleotide sequence ID" value="NC_009943.1"/>
</dbReference>
<dbReference type="GO" id="GO:0051536">
    <property type="term" value="F:iron-sulfur cluster binding"/>
    <property type="evidence" value="ECO:0007669"/>
    <property type="project" value="UniProtKB-KW"/>
</dbReference>
<evidence type="ECO:0000313" key="8">
    <source>
        <dbReference type="EMBL" id="ABW68802.1"/>
    </source>
</evidence>
<feature type="domain" description="B12-binding" evidence="6">
    <location>
        <begin position="12"/>
        <end position="188"/>
    </location>
</feature>
<keyword evidence="3" id="KW-0479">Metal-binding</keyword>
<dbReference type="PANTHER" id="PTHR43409:SF15">
    <property type="entry name" value="PUTATIVE-RELATED"/>
    <property type="match status" value="1"/>
</dbReference>
<dbReference type="SMART" id="SM00729">
    <property type="entry name" value="Elp3"/>
    <property type="match status" value="1"/>
</dbReference>
<dbReference type="SUPFAM" id="SSF52242">
    <property type="entry name" value="Cobalamin (vitamin B12)-binding domain"/>
    <property type="match status" value="1"/>
</dbReference>
<dbReference type="PROSITE" id="PS51918">
    <property type="entry name" value="RADICAL_SAM"/>
    <property type="match status" value="1"/>
</dbReference>
<dbReference type="InterPro" id="IPR058240">
    <property type="entry name" value="rSAM_sf"/>
</dbReference>
<dbReference type="SUPFAM" id="SSF102114">
    <property type="entry name" value="Radical SAM enzymes"/>
    <property type="match status" value="1"/>
</dbReference>
<sequence length="451" mass="50264">MTSRFPTILCVNPWIHDFAAYDVWSKPLGLLSLAGVLRALGCRVFYMDCTDRFHPRAQTADPFARCGRGPYLKTPIAKPAGLEDVGRTFCRYGITPEWFVQDLRALPARPDLVLVTSVMTYWYPGVAETIQVIKSVFPKVPVVLGGVYATLYPDHARTNSGADAVMPGAWEKDLPEIVAAHTGMTLDPGFDPAAWQDLPFPAIDLQRVINYAPLLTTRGCPFSCPYCANRFLHPGPMERRAPESVVKEIGFRHTAHGVKDFAFYDDALLIDPERHFVPMAEQVIAKGWKLRFHTPNALHVREITPAVAGLMRQMGFETVRLGLETTSFENRQSFDAKVTAQEFEHAVACLKQAGFDRRHLGAYLLAGLPGQSMENIKDSISVVAQSGITPVPTYYTPLPHTALWPAAVASSRYDLESDPIFTNNAILPCTKEPFSWDTISRIKQWVTKSIR</sequence>
<comment type="cofactor">
    <cofactor evidence="1">
        <name>[4Fe-4S] cluster</name>
        <dbReference type="ChEBI" id="CHEBI:49883"/>
    </cofactor>
</comment>
<feature type="domain" description="Radical SAM core" evidence="7">
    <location>
        <begin position="206"/>
        <end position="427"/>
    </location>
</feature>
<keyword evidence="2" id="KW-0949">S-adenosyl-L-methionine</keyword>
<dbReference type="InterPro" id="IPR051198">
    <property type="entry name" value="BchE-like"/>
</dbReference>
<dbReference type="STRING" id="96561.Dole_2999"/>
<evidence type="ECO:0000256" key="4">
    <source>
        <dbReference type="ARBA" id="ARBA00023004"/>
    </source>
</evidence>
<dbReference type="Pfam" id="PF02310">
    <property type="entry name" value="B12-binding"/>
    <property type="match status" value="1"/>
</dbReference>
<evidence type="ECO:0000256" key="3">
    <source>
        <dbReference type="ARBA" id="ARBA00022723"/>
    </source>
</evidence>
<dbReference type="GO" id="GO:0046872">
    <property type="term" value="F:metal ion binding"/>
    <property type="evidence" value="ECO:0007669"/>
    <property type="project" value="UniProtKB-KW"/>
</dbReference>
<keyword evidence="9" id="KW-1185">Reference proteome</keyword>
<dbReference type="KEGG" id="dol:Dole_2999"/>
<dbReference type="AlphaFoldDB" id="A8ZZ29"/>
<keyword evidence="5" id="KW-0411">Iron-sulfur</keyword>
<evidence type="ECO:0000259" key="6">
    <source>
        <dbReference type="PROSITE" id="PS51332"/>
    </source>
</evidence>
<accession>A8ZZ29</accession>
<dbReference type="Pfam" id="PF04055">
    <property type="entry name" value="Radical_SAM"/>
    <property type="match status" value="1"/>
</dbReference>
<gene>
    <name evidence="8" type="ordered locus">Dole_2999</name>
</gene>
<evidence type="ECO:0000259" key="7">
    <source>
        <dbReference type="PROSITE" id="PS51918"/>
    </source>
</evidence>
<dbReference type="InterPro" id="IPR007197">
    <property type="entry name" value="rSAM"/>
</dbReference>
<dbReference type="HOGENOM" id="CLU_021572_4_3_7"/>
<dbReference type="Gene3D" id="3.80.30.20">
    <property type="entry name" value="tm_1862 like domain"/>
    <property type="match status" value="1"/>
</dbReference>
<evidence type="ECO:0000256" key="1">
    <source>
        <dbReference type="ARBA" id="ARBA00001966"/>
    </source>
</evidence>
<evidence type="ECO:0000256" key="2">
    <source>
        <dbReference type="ARBA" id="ARBA00022691"/>
    </source>
</evidence>
<dbReference type="GO" id="GO:0003824">
    <property type="term" value="F:catalytic activity"/>
    <property type="evidence" value="ECO:0007669"/>
    <property type="project" value="InterPro"/>
</dbReference>
<dbReference type="GO" id="GO:0005829">
    <property type="term" value="C:cytosol"/>
    <property type="evidence" value="ECO:0007669"/>
    <property type="project" value="TreeGrafter"/>
</dbReference>
<organism evidence="8 9">
    <name type="scientific">Desulfosudis oleivorans (strain DSM 6200 / JCM 39069 / Hxd3)</name>
    <name type="common">Desulfococcus oleovorans</name>
    <dbReference type="NCBI Taxonomy" id="96561"/>
    <lineage>
        <taxon>Bacteria</taxon>
        <taxon>Pseudomonadati</taxon>
        <taxon>Thermodesulfobacteriota</taxon>
        <taxon>Desulfobacteria</taxon>
        <taxon>Desulfobacterales</taxon>
        <taxon>Desulfosudaceae</taxon>
        <taxon>Desulfosudis</taxon>
    </lineage>
</organism>
<dbReference type="PANTHER" id="PTHR43409">
    <property type="entry name" value="ANAEROBIC MAGNESIUM-PROTOPORPHYRIN IX MONOMETHYL ESTER CYCLASE-RELATED"/>
    <property type="match status" value="1"/>
</dbReference>
<dbReference type="OrthoDB" id="9804952at2"/>
<keyword evidence="4" id="KW-0408">Iron</keyword>
<dbReference type="InterPro" id="IPR006638">
    <property type="entry name" value="Elp3/MiaA/NifB-like_rSAM"/>
</dbReference>
<dbReference type="GO" id="GO:0031419">
    <property type="term" value="F:cobalamin binding"/>
    <property type="evidence" value="ECO:0007669"/>
    <property type="project" value="InterPro"/>
</dbReference>
<proteinExistence type="predicted"/>
<reference evidence="8 9" key="1">
    <citation type="submission" date="2007-10" db="EMBL/GenBank/DDBJ databases">
        <title>Complete sequence of Desulfococcus oleovorans Hxd3.</title>
        <authorList>
            <consortium name="US DOE Joint Genome Institute"/>
            <person name="Copeland A."/>
            <person name="Lucas S."/>
            <person name="Lapidus A."/>
            <person name="Barry K."/>
            <person name="Glavina del Rio T."/>
            <person name="Dalin E."/>
            <person name="Tice H."/>
            <person name="Pitluck S."/>
            <person name="Kiss H."/>
            <person name="Brettin T."/>
            <person name="Bruce D."/>
            <person name="Detter J.C."/>
            <person name="Han C."/>
            <person name="Schmutz J."/>
            <person name="Larimer F."/>
            <person name="Land M."/>
            <person name="Hauser L."/>
            <person name="Kyrpides N."/>
            <person name="Kim E."/>
            <person name="Wawrik B."/>
            <person name="Richardson P."/>
        </authorList>
    </citation>
    <scope>NUCLEOTIDE SEQUENCE [LARGE SCALE GENOMIC DNA]</scope>
    <source>
        <strain evidence="9">DSM 6200 / JCM 39069 / Hxd3</strain>
    </source>
</reference>
<dbReference type="PROSITE" id="PS51332">
    <property type="entry name" value="B12_BINDING"/>
    <property type="match status" value="1"/>
</dbReference>
<evidence type="ECO:0000313" key="9">
    <source>
        <dbReference type="Proteomes" id="UP000008561"/>
    </source>
</evidence>
<protein>
    <submittedName>
        <fullName evidence="8">Radical SAM domain protein</fullName>
    </submittedName>
</protein>
<evidence type="ECO:0000256" key="5">
    <source>
        <dbReference type="ARBA" id="ARBA00023014"/>
    </source>
</evidence>
<dbReference type="Gene3D" id="3.40.50.280">
    <property type="entry name" value="Cobalamin-binding domain"/>
    <property type="match status" value="1"/>
</dbReference>
<name>A8ZZ29_DESOH</name>
<dbReference type="EMBL" id="CP000859">
    <property type="protein sequence ID" value="ABW68802.1"/>
    <property type="molecule type" value="Genomic_DNA"/>
</dbReference>
<dbReference type="Proteomes" id="UP000008561">
    <property type="component" value="Chromosome"/>
</dbReference>
<dbReference type="InterPro" id="IPR023404">
    <property type="entry name" value="rSAM_horseshoe"/>
</dbReference>
<dbReference type="SFLD" id="SFLDS00029">
    <property type="entry name" value="Radical_SAM"/>
    <property type="match status" value="1"/>
</dbReference>
<dbReference type="eggNOG" id="COG1032">
    <property type="taxonomic scope" value="Bacteria"/>
</dbReference>
<dbReference type="InterPro" id="IPR006158">
    <property type="entry name" value="Cobalamin-bd"/>
</dbReference>
<dbReference type="SFLD" id="SFLDG01082">
    <property type="entry name" value="B12-binding_domain_containing"/>
    <property type="match status" value="1"/>
</dbReference>
<dbReference type="InterPro" id="IPR036724">
    <property type="entry name" value="Cobalamin-bd_sf"/>
</dbReference>